<sequence>MASASATAGALCAAAWRGDAALAAALAAHAPAPAPAPVLAVAARERAHAALLAGKWEEAEQSIQQLASYNRWQSQLLKAEMFYLKGDATEALESLHDILDYCKTEDDSLHFVSLRLKAMILMSQVQHTFSSMQSTNIMLLNEALSLAKKYHLHYLAATAEMHIANVQLNMGCGKNALILVRKVLPSIMAHGSAYDMARALLLYTKCRIATAPTSGEARLQVIQSCCETLESVKKNFSKIGAQARLLQTWYLQAQLYNDVGNHAARNQCAWVYRQLETQNSVEPTNTLFIMY</sequence>
<gene>
    <name evidence="1" type="ORF">MSG28_002178</name>
</gene>
<reference evidence="1 2" key="1">
    <citation type="journal article" date="2022" name="Genome Biol. Evol.">
        <title>The Spruce Budworm Genome: Reconstructing the Evolutionary History of Antifreeze Proteins.</title>
        <authorList>
            <person name="Beliveau C."/>
            <person name="Gagne P."/>
            <person name="Picq S."/>
            <person name="Vernygora O."/>
            <person name="Keeling C.I."/>
            <person name="Pinkney K."/>
            <person name="Doucet D."/>
            <person name="Wen F."/>
            <person name="Johnston J.S."/>
            <person name="Maaroufi H."/>
            <person name="Boyle B."/>
            <person name="Laroche J."/>
            <person name="Dewar K."/>
            <person name="Juretic N."/>
            <person name="Blackburn G."/>
            <person name="Nisole A."/>
            <person name="Brunet B."/>
            <person name="Brandao M."/>
            <person name="Lumley L."/>
            <person name="Duan J."/>
            <person name="Quan G."/>
            <person name="Lucarotti C.J."/>
            <person name="Roe A.D."/>
            <person name="Sperling F.A.H."/>
            <person name="Levesque R.C."/>
            <person name="Cusson M."/>
        </authorList>
    </citation>
    <scope>NUCLEOTIDE SEQUENCE [LARGE SCALE GENOMIC DNA]</scope>
    <source>
        <strain evidence="1">Glfc:IPQL:Cfum</strain>
    </source>
</reference>
<proteinExistence type="predicted"/>
<accession>A0ACC0JUM4</accession>
<comment type="caution">
    <text evidence="1">The sequence shown here is derived from an EMBL/GenBank/DDBJ whole genome shotgun (WGS) entry which is preliminary data.</text>
</comment>
<organism evidence="1 2">
    <name type="scientific">Choristoneura fumiferana</name>
    <name type="common">Spruce budworm moth</name>
    <name type="synonym">Archips fumiferana</name>
    <dbReference type="NCBI Taxonomy" id="7141"/>
    <lineage>
        <taxon>Eukaryota</taxon>
        <taxon>Metazoa</taxon>
        <taxon>Ecdysozoa</taxon>
        <taxon>Arthropoda</taxon>
        <taxon>Hexapoda</taxon>
        <taxon>Insecta</taxon>
        <taxon>Pterygota</taxon>
        <taxon>Neoptera</taxon>
        <taxon>Endopterygota</taxon>
        <taxon>Lepidoptera</taxon>
        <taxon>Glossata</taxon>
        <taxon>Ditrysia</taxon>
        <taxon>Tortricoidea</taxon>
        <taxon>Tortricidae</taxon>
        <taxon>Tortricinae</taxon>
        <taxon>Choristoneura</taxon>
    </lineage>
</organism>
<evidence type="ECO:0000313" key="2">
    <source>
        <dbReference type="Proteomes" id="UP001064048"/>
    </source>
</evidence>
<keyword evidence="2" id="KW-1185">Reference proteome</keyword>
<dbReference type="EMBL" id="CM046103">
    <property type="protein sequence ID" value="KAI8427753.1"/>
    <property type="molecule type" value="Genomic_DNA"/>
</dbReference>
<dbReference type="Proteomes" id="UP001064048">
    <property type="component" value="Chromosome 3"/>
</dbReference>
<name>A0ACC0JUM4_CHOFU</name>
<protein>
    <submittedName>
        <fullName evidence="1">Uncharacterized protein</fullName>
    </submittedName>
</protein>
<evidence type="ECO:0000313" key="1">
    <source>
        <dbReference type="EMBL" id="KAI8427753.1"/>
    </source>
</evidence>